<comment type="caution">
    <text evidence="6">The sequence shown here is derived from an EMBL/GenBank/DDBJ whole genome shotgun (WGS) entry which is preliminary data.</text>
</comment>
<dbReference type="InterPro" id="IPR000281">
    <property type="entry name" value="HTH_RpiR"/>
</dbReference>
<evidence type="ECO:0000259" key="5">
    <source>
        <dbReference type="PROSITE" id="PS51464"/>
    </source>
</evidence>
<reference evidence="6" key="1">
    <citation type="journal article" date="2024" name="Appl Microbiol">
        <title>Effect of kuratsuki Bacillus and Priestia on Taste of Sake.</title>
        <authorList>
            <person name="Kobayashi K."/>
            <person name="Nishida H."/>
        </authorList>
    </citation>
    <scope>NUCLEOTIDE SEQUENCE</scope>
    <source>
        <strain evidence="6">B-12</strain>
    </source>
</reference>
<evidence type="ECO:0000256" key="2">
    <source>
        <dbReference type="ARBA" id="ARBA00023125"/>
    </source>
</evidence>
<dbReference type="PANTHER" id="PTHR30514:SF1">
    <property type="entry name" value="HTH-TYPE TRANSCRIPTIONAL REGULATOR HEXR-RELATED"/>
    <property type="match status" value="1"/>
</dbReference>
<dbReference type="PROSITE" id="PS51071">
    <property type="entry name" value="HTH_RPIR"/>
    <property type="match status" value="1"/>
</dbReference>
<dbReference type="InterPro" id="IPR036388">
    <property type="entry name" value="WH-like_DNA-bd_sf"/>
</dbReference>
<dbReference type="InterPro" id="IPR009057">
    <property type="entry name" value="Homeodomain-like_sf"/>
</dbReference>
<dbReference type="RefSeq" id="WP_108674407.1">
    <property type="nucleotide sequence ID" value="NZ_BSYK01000001.1"/>
</dbReference>
<dbReference type="SUPFAM" id="SSF46689">
    <property type="entry name" value="Homeodomain-like"/>
    <property type="match status" value="1"/>
</dbReference>
<evidence type="ECO:0000313" key="6">
    <source>
        <dbReference type="EMBL" id="GMG72427.1"/>
    </source>
</evidence>
<dbReference type="PROSITE" id="PS51464">
    <property type="entry name" value="SIS"/>
    <property type="match status" value="1"/>
</dbReference>
<evidence type="ECO:0000256" key="1">
    <source>
        <dbReference type="ARBA" id="ARBA00023015"/>
    </source>
</evidence>
<dbReference type="PANTHER" id="PTHR30514">
    <property type="entry name" value="GLUCOKINASE"/>
    <property type="match status" value="1"/>
</dbReference>
<dbReference type="GO" id="GO:0003700">
    <property type="term" value="F:DNA-binding transcription factor activity"/>
    <property type="evidence" value="ECO:0007669"/>
    <property type="project" value="InterPro"/>
</dbReference>
<dbReference type="InterPro" id="IPR001347">
    <property type="entry name" value="SIS_dom"/>
</dbReference>
<organism evidence="6 7">
    <name type="scientific">Priestia megaterium</name>
    <name type="common">Bacillus megaterium</name>
    <dbReference type="NCBI Taxonomy" id="1404"/>
    <lineage>
        <taxon>Bacteria</taxon>
        <taxon>Bacillati</taxon>
        <taxon>Bacillota</taxon>
        <taxon>Bacilli</taxon>
        <taxon>Bacillales</taxon>
        <taxon>Bacillaceae</taxon>
        <taxon>Priestia</taxon>
    </lineage>
</organism>
<gene>
    <name evidence="6" type="ORF">ShirakiTB12_08950</name>
</gene>
<keyword evidence="3" id="KW-0804">Transcription</keyword>
<dbReference type="GO" id="GO:1901135">
    <property type="term" value="P:carbohydrate derivative metabolic process"/>
    <property type="evidence" value="ECO:0007669"/>
    <property type="project" value="InterPro"/>
</dbReference>
<dbReference type="GO" id="GO:0097367">
    <property type="term" value="F:carbohydrate derivative binding"/>
    <property type="evidence" value="ECO:0007669"/>
    <property type="project" value="InterPro"/>
</dbReference>
<dbReference type="InterPro" id="IPR047640">
    <property type="entry name" value="RpiR-like"/>
</dbReference>
<proteinExistence type="predicted"/>
<dbReference type="Proteomes" id="UP001165240">
    <property type="component" value="Unassembled WGS sequence"/>
</dbReference>
<evidence type="ECO:0000256" key="3">
    <source>
        <dbReference type="ARBA" id="ARBA00023163"/>
    </source>
</evidence>
<dbReference type="SUPFAM" id="SSF53697">
    <property type="entry name" value="SIS domain"/>
    <property type="match status" value="1"/>
</dbReference>
<keyword evidence="2" id="KW-0238">DNA-binding</keyword>
<sequence length="241" mass="28409">MLFEDRVHKFEYKLNDTDDQIVEYIREHTQDIVHMSIQYLASQLFTVPNTITRFCKKLDYDGYSHFKNNLKSELSSPIIKEDSLAYNIQKTLNIIDVERLHTVTRLLHHAKRILFFGVGDTVPFCEMMVKNLKITGKQSEFHMHRHDMIHELEYLQKDDVLFLISLTGETSQVLEIACLGHEKQIPIVSMTNFTRNPLQQIAEYNLYCYAPQKVIHGYNATDRTPLMIVLRKLSECFWNHE</sequence>
<feature type="domain" description="HTH rpiR-type" evidence="4">
    <location>
        <begin position="1"/>
        <end position="77"/>
    </location>
</feature>
<dbReference type="AlphaFoldDB" id="A0AAQ2G0W4"/>
<dbReference type="EMBL" id="BSYK01000001">
    <property type="protein sequence ID" value="GMG72427.1"/>
    <property type="molecule type" value="Genomic_DNA"/>
</dbReference>
<evidence type="ECO:0000259" key="4">
    <source>
        <dbReference type="PROSITE" id="PS51071"/>
    </source>
</evidence>
<dbReference type="InterPro" id="IPR035472">
    <property type="entry name" value="RpiR-like_SIS"/>
</dbReference>
<accession>A0AAQ2G0W4</accession>
<feature type="domain" description="SIS" evidence="5">
    <location>
        <begin position="103"/>
        <end position="241"/>
    </location>
</feature>
<dbReference type="GO" id="GO:0003677">
    <property type="term" value="F:DNA binding"/>
    <property type="evidence" value="ECO:0007669"/>
    <property type="project" value="UniProtKB-KW"/>
</dbReference>
<dbReference type="Gene3D" id="1.10.10.10">
    <property type="entry name" value="Winged helix-like DNA-binding domain superfamily/Winged helix DNA-binding domain"/>
    <property type="match status" value="1"/>
</dbReference>
<dbReference type="Pfam" id="PF01418">
    <property type="entry name" value="HTH_6"/>
    <property type="match status" value="1"/>
</dbReference>
<dbReference type="CDD" id="cd05013">
    <property type="entry name" value="SIS_RpiR"/>
    <property type="match status" value="1"/>
</dbReference>
<keyword evidence="1" id="KW-0805">Transcription regulation</keyword>
<dbReference type="Pfam" id="PF01380">
    <property type="entry name" value="SIS"/>
    <property type="match status" value="1"/>
</dbReference>
<protein>
    <submittedName>
        <fullName evidence="6">MurR/RpiR family transcriptional regulator</fullName>
    </submittedName>
</protein>
<dbReference type="Gene3D" id="3.40.50.10490">
    <property type="entry name" value="Glucose-6-phosphate isomerase like protein, domain 1"/>
    <property type="match status" value="1"/>
</dbReference>
<dbReference type="InterPro" id="IPR046348">
    <property type="entry name" value="SIS_dom_sf"/>
</dbReference>
<evidence type="ECO:0000313" key="7">
    <source>
        <dbReference type="Proteomes" id="UP001165240"/>
    </source>
</evidence>
<name>A0AAQ2G0W4_PRIMG</name>